<feature type="transmembrane region" description="Helical" evidence="1">
    <location>
        <begin position="99"/>
        <end position="121"/>
    </location>
</feature>
<keyword evidence="1" id="KW-1133">Transmembrane helix</keyword>
<organism evidence="2 3">
    <name type="scientific">Mucilaginibacter arboris</name>
    <dbReference type="NCBI Taxonomy" id="2682090"/>
    <lineage>
        <taxon>Bacteria</taxon>
        <taxon>Pseudomonadati</taxon>
        <taxon>Bacteroidota</taxon>
        <taxon>Sphingobacteriia</taxon>
        <taxon>Sphingobacteriales</taxon>
        <taxon>Sphingobacteriaceae</taxon>
        <taxon>Mucilaginibacter</taxon>
    </lineage>
</organism>
<dbReference type="EMBL" id="WPIK01000008">
    <property type="protein sequence ID" value="MVN21928.1"/>
    <property type="molecule type" value="Genomic_DNA"/>
</dbReference>
<evidence type="ECO:0000313" key="3">
    <source>
        <dbReference type="Proteomes" id="UP000462014"/>
    </source>
</evidence>
<dbReference type="RefSeq" id="WP_157566704.1">
    <property type="nucleotide sequence ID" value="NZ_WPIK01000008.1"/>
</dbReference>
<feature type="transmembrane region" description="Helical" evidence="1">
    <location>
        <begin position="6"/>
        <end position="25"/>
    </location>
</feature>
<keyword evidence="1" id="KW-0472">Membrane</keyword>
<protein>
    <submittedName>
        <fullName evidence="2">Uncharacterized protein</fullName>
    </submittedName>
</protein>
<reference evidence="2 3" key="1">
    <citation type="submission" date="2019-12" db="EMBL/GenBank/DDBJ databases">
        <title>Mucilaginibacter sp. HMF7410 genome sequencing and assembly.</title>
        <authorList>
            <person name="Kang H."/>
            <person name="Cha I."/>
            <person name="Kim H."/>
            <person name="Joh K."/>
        </authorList>
    </citation>
    <scope>NUCLEOTIDE SEQUENCE [LARGE SCALE GENOMIC DNA]</scope>
    <source>
        <strain evidence="2 3">HMF7410</strain>
    </source>
</reference>
<evidence type="ECO:0000256" key="1">
    <source>
        <dbReference type="SAM" id="Phobius"/>
    </source>
</evidence>
<name>A0A7K1SXF5_9SPHI</name>
<feature type="transmembrane region" description="Helical" evidence="1">
    <location>
        <begin position="37"/>
        <end position="60"/>
    </location>
</feature>
<keyword evidence="1" id="KW-0812">Transmembrane</keyword>
<comment type="caution">
    <text evidence="2">The sequence shown here is derived from an EMBL/GenBank/DDBJ whole genome shotgun (WGS) entry which is preliminary data.</text>
</comment>
<dbReference type="Proteomes" id="UP000462014">
    <property type="component" value="Unassembled WGS sequence"/>
</dbReference>
<gene>
    <name evidence="2" type="ORF">GO621_10315</name>
</gene>
<keyword evidence="3" id="KW-1185">Reference proteome</keyword>
<dbReference type="AlphaFoldDB" id="A0A7K1SXF5"/>
<sequence length="261" mass="29906">MNIALPTLVLLVFLVPGFLFRRMFYSGEFSEQYFKENLVSLIFPTLLTSIIVHLLCYIILSPLVLNPDTTSIGILISGTNNSSEISKVTQNVLTNYKSVLLYSVIASLTGAFGGLLVKIIIRNYKLDRKYKILRFQNEWHYLFSGELLDFPNVPGRTNNIDFVIVEALVSSDEGTILYSGFLDDYILSSSTGIDRIYLKDVRWHYIKDDLLQVNASNENKKEHQRFIIGDFFIIPFNRIINLNISYYSVEQESQSVNTNEI</sequence>
<evidence type="ECO:0000313" key="2">
    <source>
        <dbReference type="EMBL" id="MVN21928.1"/>
    </source>
</evidence>
<accession>A0A7K1SXF5</accession>
<proteinExistence type="predicted"/>